<dbReference type="InterPro" id="IPR003661">
    <property type="entry name" value="HisK_dim/P_dom"/>
</dbReference>
<evidence type="ECO:0000256" key="6">
    <source>
        <dbReference type="ARBA" id="ARBA00023012"/>
    </source>
</evidence>
<evidence type="ECO:0000256" key="5">
    <source>
        <dbReference type="ARBA" id="ARBA00022777"/>
    </source>
</evidence>
<feature type="non-terminal residue" evidence="8">
    <location>
        <position position="1"/>
    </location>
</feature>
<dbReference type="PANTHER" id="PTHR43711">
    <property type="entry name" value="TWO-COMPONENT HISTIDINE KINASE"/>
    <property type="match status" value="1"/>
</dbReference>
<dbReference type="SUPFAM" id="SSF55874">
    <property type="entry name" value="ATPase domain of HSP90 chaperone/DNA topoisomerase II/histidine kinase"/>
    <property type="match status" value="1"/>
</dbReference>
<accession>A0A6B3N213</accession>
<dbReference type="EC" id="2.7.13.3" evidence="2"/>
<comment type="caution">
    <text evidence="8">The sequence shown here is derived from an EMBL/GenBank/DDBJ whole genome shotgun (WGS) entry which is preliminary data.</text>
</comment>
<protein>
    <recommendedName>
        <fullName evidence="2">histidine kinase</fullName>
        <ecNumber evidence="2">2.7.13.3</ecNumber>
    </recommendedName>
</protein>
<dbReference type="PANTHER" id="PTHR43711:SF26">
    <property type="entry name" value="SENSOR HISTIDINE KINASE RCSC"/>
    <property type="match status" value="1"/>
</dbReference>
<evidence type="ECO:0000313" key="8">
    <source>
        <dbReference type="EMBL" id="NER27736.1"/>
    </source>
</evidence>
<evidence type="ECO:0000259" key="7">
    <source>
        <dbReference type="PROSITE" id="PS50109"/>
    </source>
</evidence>
<dbReference type="Gene3D" id="1.10.287.130">
    <property type="match status" value="1"/>
</dbReference>
<dbReference type="InterPro" id="IPR005467">
    <property type="entry name" value="His_kinase_dom"/>
</dbReference>
<dbReference type="Pfam" id="PF00512">
    <property type="entry name" value="HisKA"/>
    <property type="match status" value="1"/>
</dbReference>
<keyword evidence="6" id="KW-0902">Two-component regulatory system</keyword>
<dbReference type="InterPro" id="IPR050736">
    <property type="entry name" value="Sensor_HK_Regulatory"/>
</dbReference>
<keyword evidence="4" id="KW-0808">Transferase</keyword>
<dbReference type="PROSITE" id="PS50109">
    <property type="entry name" value="HIS_KIN"/>
    <property type="match status" value="1"/>
</dbReference>
<dbReference type="GO" id="GO:0000155">
    <property type="term" value="F:phosphorelay sensor kinase activity"/>
    <property type="evidence" value="ECO:0007669"/>
    <property type="project" value="InterPro"/>
</dbReference>
<keyword evidence="5 8" id="KW-0418">Kinase</keyword>
<evidence type="ECO:0000256" key="1">
    <source>
        <dbReference type="ARBA" id="ARBA00000085"/>
    </source>
</evidence>
<dbReference type="AlphaFoldDB" id="A0A6B3N213"/>
<organism evidence="8">
    <name type="scientific">Symploca sp. SIO1C4</name>
    <dbReference type="NCBI Taxonomy" id="2607765"/>
    <lineage>
        <taxon>Bacteria</taxon>
        <taxon>Bacillati</taxon>
        <taxon>Cyanobacteriota</taxon>
        <taxon>Cyanophyceae</taxon>
        <taxon>Coleofasciculales</taxon>
        <taxon>Coleofasciculaceae</taxon>
        <taxon>Symploca</taxon>
    </lineage>
</organism>
<dbReference type="InterPro" id="IPR004358">
    <property type="entry name" value="Sig_transdc_His_kin-like_C"/>
</dbReference>
<feature type="domain" description="Histidine kinase" evidence="7">
    <location>
        <begin position="20"/>
        <end position="252"/>
    </location>
</feature>
<dbReference type="SMART" id="SM00387">
    <property type="entry name" value="HATPase_c"/>
    <property type="match status" value="1"/>
</dbReference>
<dbReference type="PRINTS" id="PR00344">
    <property type="entry name" value="BCTRLSENSOR"/>
</dbReference>
<sequence>AVLNRQLAILEHTRSNLIAIVGHELRTPLSTIQICLESLASEPMMESQYRQVMLEIALNDVERLRQLIQDFLTLSRLEHGQVYNRPESLDLQQALDLVLSGLKNKPEQEQLPQIKVELPPQLPPIKADGDKLVEVLSKLIDNACKFTAASGEVKIQALLHNFEVDAIQASVPPPMLEVIVADTGRGIAPSQLEAIFNYFYQEENALQRTAGGTGIGLAICRQIIQGMGGKIWATSAGKKQGSCFHFTIPIVK</sequence>
<evidence type="ECO:0000256" key="3">
    <source>
        <dbReference type="ARBA" id="ARBA00022553"/>
    </source>
</evidence>
<keyword evidence="3" id="KW-0597">Phosphoprotein</keyword>
<proteinExistence type="predicted"/>
<dbReference type="InterPro" id="IPR003594">
    <property type="entry name" value="HATPase_dom"/>
</dbReference>
<dbReference type="EMBL" id="JAAHFQ010000129">
    <property type="protein sequence ID" value="NER27736.1"/>
    <property type="molecule type" value="Genomic_DNA"/>
</dbReference>
<reference evidence="8" key="1">
    <citation type="submission" date="2019-11" db="EMBL/GenBank/DDBJ databases">
        <title>Genomic insights into an expanded diversity of filamentous marine cyanobacteria reveals the extraordinary biosynthetic potential of Moorea and Okeania.</title>
        <authorList>
            <person name="Ferreira Leao T."/>
            <person name="Wang M."/>
            <person name="Moss N."/>
            <person name="Da Silva R."/>
            <person name="Sanders J."/>
            <person name="Nurk S."/>
            <person name="Gurevich A."/>
            <person name="Humphrey G."/>
            <person name="Reher R."/>
            <person name="Zhu Q."/>
            <person name="Belda-Ferre P."/>
            <person name="Glukhov E."/>
            <person name="Rex R."/>
            <person name="Dorrestein P.C."/>
            <person name="Knight R."/>
            <person name="Pevzner P."/>
            <person name="Gerwick W.H."/>
            <person name="Gerwick L."/>
        </authorList>
    </citation>
    <scope>NUCLEOTIDE SEQUENCE</scope>
    <source>
        <strain evidence="8">SIO1C4</strain>
    </source>
</reference>
<dbReference type="SUPFAM" id="SSF47384">
    <property type="entry name" value="Homodimeric domain of signal transducing histidine kinase"/>
    <property type="match status" value="1"/>
</dbReference>
<dbReference type="CDD" id="cd00082">
    <property type="entry name" value="HisKA"/>
    <property type="match status" value="1"/>
</dbReference>
<dbReference type="SMART" id="SM00388">
    <property type="entry name" value="HisKA"/>
    <property type="match status" value="1"/>
</dbReference>
<gene>
    <name evidence="8" type="ORF">F6J89_08900</name>
</gene>
<name>A0A6B3N213_9CYAN</name>
<dbReference type="Pfam" id="PF02518">
    <property type="entry name" value="HATPase_c"/>
    <property type="match status" value="1"/>
</dbReference>
<evidence type="ECO:0000256" key="4">
    <source>
        <dbReference type="ARBA" id="ARBA00022679"/>
    </source>
</evidence>
<dbReference type="Gene3D" id="3.30.565.10">
    <property type="entry name" value="Histidine kinase-like ATPase, C-terminal domain"/>
    <property type="match status" value="1"/>
</dbReference>
<dbReference type="InterPro" id="IPR036890">
    <property type="entry name" value="HATPase_C_sf"/>
</dbReference>
<evidence type="ECO:0000256" key="2">
    <source>
        <dbReference type="ARBA" id="ARBA00012438"/>
    </source>
</evidence>
<comment type="catalytic activity">
    <reaction evidence="1">
        <text>ATP + protein L-histidine = ADP + protein N-phospho-L-histidine.</text>
        <dbReference type="EC" id="2.7.13.3"/>
    </reaction>
</comment>
<dbReference type="InterPro" id="IPR036097">
    <property type="entry name" value="HisK_dim/P_sf"/>
</dbReference>
<dbReference type="FunFam" id="3.30.565.10:FF:000006">
    <property type="entry name" value="Sensor histidine kinase WalK"/>
    <property type="match status" value="1"/>
</dbReference>